<dbReference type="PATRIC" id="fig|665952.3.peg.161"/>
<evidence type="ECO:0000256" key="1">
    <source>
        <dbReference type="ARBA" id="ARBA00023004"/>
    </source>
</evidence>
<protein>
    <recommendedName>
        <fullName evidence="2">Ferrous iron transporter FeoA-like domain-containing protein</fullName>
    </recommendedName>
</protein>
<dbReference type="PANTHER" id="PTHR42954:SF1">
    <property type="entry name" value="FERROUS IRON TRANSPORTER FEOA DOMAIN-CONTAINING PROTEIN"/>
    <property type="match status" value="1"/>
</dbReference>
<dbReference type="SUPFAM" id="SSF50037">
    <property type="entry name" value="C-terminal domain of transcriptional repressors"/>
    <property type="match status" value="1"/>
</dbReference>
<dbReference type="InterPro" id="IPR052713">
    <property type="entry name" value="FeoA"/>
</dbReference>
<proteinExistence type="predicted"/>
<dbReference type="InterPro" id="IPR008988">
    <property type="entry name" value="Transcriptional_repressor_C"/>
</dbReference>
<keyword evidence="4" id="KW-1185">Reference proteome</keyword>
<dbReference type="Gene3D" id="2.30.30.90">
    <property type="match status" value="1"/>
</dbReference>
<dbReference type="Proteomes" id="UP000011747">
    <property type="component" value="Unassembled WGS sequence"/>
</dbReference>
<dbReference type="EMBL" id="ACWF01000005">
    <property type="protein sequence ID" value="EHL79628.1"/>
    <property type="molecule type" value="Genomic_DNA"/>
</dbReference>
<dbReference type="GeneID" id="87581898"/>
<comment type="caution">
    <text evidence="3">The sequence shown here is derived from an EMBL/GenBank/DDBJ whole genome shotgun (WGS) entry which is preliminary data.</text>
</comment>
<evidence type="ECO:0000313" key="3">
    <source>
        <dbReference type="EMBL" id="EHL79628.1"/>
    </source>
</evidence>
<dbReference type="HOGENOM" id="CLU_150646_12_2_9"/>
<feature type="domain" description="Ferrous iron transporter FeoA-like" evidence="2">
    <location>
        <begin position="1"/>
        <end position="74"/>
    </location>
</feature>
<evidence type="ECO:0000313" key="4">
    <source>
        <dbReference type="Proteomes" id="UP000011747"/>
    </source>
</evidence>
<sequence length="75" mass="8389">MTLTELKEGESAYITTLEGVQQLVKKRLLHIGLDEGSYVTLHRILPIGGPCLLECSGQMIGIRRKDARKIKVKKI</sequence>
<dbReference type="RefSeq" id="WP_003352438.1">
    <property type="nucleotide sequence ID" value="NZ_JH414740.1"/>
</dbReference>
<dbReference type="PANTHER" id="PTHR42954">
    <property type="entry name" value="FE(2+) TRANSPORT PROTEIN A"/>
    <property type="match status" value="1"/>
</dbReference>
<name>G9QGZ1_9BACI</name>
<reference evidence="3 4" key="1">
    <citation type="submission" date="2011-09" db="EMBL/GenBank/DDBJ databases">
        <title>The Genome Sequence of Bacillus smithii 7_3_47FAA.</title>
        <authorList>
            <consortium name="The Broad Institute Genome Sequencing Platform"/>
            <person name="Earl A."/>
            <person name="Ward D."/>
            <person name="Feldgarden M."/>
            <person name="Gevers D."/>
            <person name="Daigneault M."/>
            <person name="Strauss J."/>
            <person name="Allen-Vercoe E."/>
            <person name="Young S.K."/>
            <person name="Zeng Q."/>
            <person name="Gargeya S."/>
            <person name="Fitzgerald M."/>
            <person name="Haas B."/>
            <person name="Abouelleil A."/>
            <person name="Alvarado L."/>
            <person name="Arachchi H.M."/>
            <person name="Berlin A."/>
            <person name="Brown A."/>
            <person name="Chapman S.B."/>
            <person name="Chen Z."/>
            <person name="Dunbar C."/>
            <person name="Freedman E."/>
            <person name="Gearin G."/>
            <person name="Goldberg J."/>
            <person name="Griggs A."/>
            <person name="Gujja S."/>
            <person name="Heiman D."/>
            <person name="Howarth C."/>
            <person name="Larson L."/>
            <person name="Lui A."/>
            <person name="MacDonald P.J.P."/>
            <person name="Montmayeur A."/>
            <person name="Murphy C."/>
            <person name="Neiman D."/>
            <person name="Pearson M."/>
            <person name="Priest M."/>
            <person name="Roberts A."/>
            <person name="Saif S."/>
            <person name="Shea T."/>
            <person name="Shenoy N."/>
            <person name="Sisk P."/>
            <person name="Stolte C."/>
            <person name="Sykes S."/>
            <person name="Wortman J."/>
            <person name="Nusbaum C."/>
            <person name="Birren B."/>
        </authorList>
    </citation>
    <scope>NUCLEOTIDE SEQUENCE [LARGE SCALE GENOMIC DNA]</scope>
    <source>
        <strain evidence="3 4">7_3_47FAA</strain>
    </source>
</reference>
<dbReference type="Pfam" id="PF04023">
    <property type="entry name" value="FeoA"/>
    <property type="match status" value="1"/>
</dbReference>
<dbReference type="AlphaFoldDB" id="G9QGZ1"/>
<keyword evidence="1" id="KW-0408">Iron</keyword>
<dbReference type="SMART" id="SM00899">
    <property type="entry name" value="FeoA"/>
    <property type="match status" value="1"/>
</dbReference>
<gene>
    <name evidence="3" type="ORF">HMPREF1015_01050</name>
</gene>
<organism evidence="3 4">
    <name type="scientific">Bacillus smithii 7_3_47FAA</name>
    <dbReference type="NCBI Taxonomy" id="665952"/>
    <lineage>
        <taxon>Bacteria</taxon>
        <taxon>Bacillati</taxon>
        <taxon>Bacillota</taxon>
        <taxon>Bacilli</taxon>
        <taxon>Bacillales</taxon>
        <taxon>Bacillaceae</taxon>
        <taxon>Bacillus</taxon>
    </lineage>
</organism>
<dbReference type="InterPro" id="IPR038157">
    <property type="entry name" value="FeoA_core_dom"/>
</dbReference>
<evidence type="ECO:0000259" key="2">
    <source>
        <dbReference type="SMART" id="SM00899"/>
    </source>
</evidence>
<accession>G9QGZ1</accession>
<dbReference type="GO" id="GO:0046914">
    <property type="term" value="F:transition metal ion binding"/>
    <property type="evidence" value="ECO:0007669"/>
    <property type="project" value="InterPro"/>
</dbReference>
<dbReference type="InterPro" id="IPR007167">
    <property type="entry name" value="Fe-transptr_FeoA-like"/>
</dbReference>